<dbReference type="InterPro" id="IPR019681">
    <property type="entry name" value="DUF2530"/>
</dbReference>
<accession>A0A7I7SNX2</accession>
<keyword evidence="2" id="KW-0812">Transmembrane</keyword>
<proteinExistence type="predicted"/>
<dbReference type="Proteomes" id="UP000466445">
    <property type="component" value="Chromosome"/>
</dbReference>
<keyword evidence="4" id="KW-1185">Reference proteome</keyword>
<sequence length="101" mass="10703">MPSDHPEPEPPALPAALLDPWPVIVAGAALWALVTIAAFTIGACESWRPIALAGLGTGVVGTSIFLWQRTAARRGARGAQTGLETQTPPERPIKRRQAKET</sequence>
<reference evidence="3 4" key="1">
    <citation type="journal article" date="2019" name="Emerg. Microbes Infect.">
        <title>Comprehensive subspecies identification of 175 nontuberculous mycobacteria species based on 7547 genomic profiles.</title>
        <authorList>
            <person name="Matsumoto Y."/>
            <person name="Kinjo T."/>
            <person name="Motooka D."/>
            <person name="Nabeya D."/>
            <person name="Jung N."/>
            <person name="Uechi K."/>
            <person name="Horii T."/>
            <person name="Iida T."/>
            <person name="Fujita J."/>
            <person name="Nakamura S."/>
        </authorList>
    </citation>
    <scope>NUCLEOTIDE SEQUENCE [LARGE SCALE GENOMIC DNA]</scope>
    <source>
        <strain evidence="3 4">JCM 30395</strain>
    </source>
</reference>
<dbReference type="KEGG" id="msar:MSAR_08710"/>
<feature type="transmembrane region" description="Helical" evidence="2">
    <location>
        <begin position="20"/>
        <end position="43"/>
    </location>
</feature>
<name>A0A7I7SNX2_9MYCO</name>
<protein>
    <recommendedName>
        <fullName evidence="5">DUF2530 domain-containing protein</fullName>
    </recommendedName>
</protein>
<evidence type="ECO:0000256" key="1">
    <source>
        <dbReference type="SAM" id="MobiDB-lite"/>
    </source>
</evidence>
<evidence type="ECO:0008006" key="5">
    <source>
        <dbReference type="Google" id="ProtNLM"/>
    </source>
</evidence>
<organism evidence="3 4">
    <name type="scientific">Mycolicibacterium sarraceniae</name>
    <dbReference type="NCBI Taxonomy" id="1534348"/>
    <lineage>
        <taxon>Bacteria</taxon>
        <taxon>Bacillati</taxon>
        <taxon>Actinomycetota</taxon>
        <taxon>Actinomycetes</taxon>
        <taxon>Mycobacteriales</taxon>
        <taxon>Mycobacteriaceae</taxon>
        <taxon>Mycolicibacterium</taxon>
    </lineage>
</organism>
<dbReference type="EMBL" id="AP022595">
    <property type="protein sequence ID" value="BBY57735.1"/>
    <property type="molecule type" value="Genomic_DNA"/>
</dbReference>
<feature type="region of interest" description="Disordered" evidence="1">
    <location>
        <begin position="74"/>
        <end position="101"/>
    </location>
</feature>
<evidence type="ECO:0000256" key="2">
    <source>
        <dbReference type="SAM" id="Phobius"/>
    </source>
</evidence>
<gene>
    <name evidence="3" type="ORF">MSAR_08710</name>
</gene>
<evidence type="ECO:0000313" key="4">
    <source>
        <dbReference type="Proteomes" id="UP000466445"/>
    </source>
</evidence>
<feature type="transmembrane region" description="Helical" evidence="2">
    <location>
        <begin position="50"/>
        <end position="67"/>
    </location>
</feature>
<dbReference type="AlphaFoldDB" id="A0A7I7SNX2"/>
<evidence type="ECO:0000313" key="3">
    <source>
        <dbReference type="EMBL" id="BBY57735.1"/>
    </source>
</evidence>
<keyword evidence="2" id="KW-0472">Membrane</keyword>
<dbReference type="Pfam" id="PF10745">
    <property type="entry name" value="DUF2530"/>
    <property type="match status" value="1"/>
</dbReference>
<keyword evidence="2" id="KW-1133">Transmembrane helix</keyword>